<dbReference type="PROSITE" id="PS50878">
    <property type="entry name" value="RT_POL"/>
    <property type="match status" value="1"/>
</dbReference>
<dbReference type="InterPro" id="IPR008811">
    <property type="entry name" value="Glycosyl_hydrolases_36"/>
</dbReference>
<proteinExistence type="inferred from homology"/>
<feature type="compositionally biased region" description="Basic and acidic residues" evidence="3">
    <location>
        <begin position="577"/>
        <end position="587"/>
    </location>
</feature>
<sequence>MYEFVPVSPEFADLAIERPPCHCSRRFSDLIWYTIAYGARKRTRKRGWVDFGLELVRVEAGSSTDIVDIFDVRWWELIKGWLSMILENHMGTFKHIDNKKGGLYPLSETMRKYNPKIEYPIQSPGNTGNLRDIAMDSLEKFGVGLIDPQMIFYFYNDLHSYLASSGIDGLKVDVQTLLETLGFVHGVRVAVSRQYQAALEESIVRNFGENKLICCMNHNSDSFYRFEHSLVEIAMQASEDFMPRDPTCQTLHIVSIVINSLLMGEIVVPNWGMFQLKDILLPFDCCDKFFSDELDHHDFELLKKLVFPDGSILKARCAGRPTRDCLFIDPVMDGKNLLKIWNLNKFSSMIGAFNCQGARIWPLKEGAESTLRSTFKPLTITSHISPVDIDSIMDIAGEIWTGDCTIYVFDSGQSSKLWSFSLFELYNLSSVTIQLINKILNLVPIYANFAFTFISKRQVRWRYFTEKICRRFEGAHNSKLNLIGEFKKVEQKTVVDEYLEIFEELKVWVLIRSPTISEEFFLELFIKGLKEEIRHTVRMLYPFSLSQAVDKARHQERLLTALAKKDKGPSKGGTTVKKLEKDQMKEPGESNDILKEMQLEEVVMDEAISLNTLSGTEVPNTIKLRKKNLLTILMDSGSTHSFLDIETAKKMRCIVQDTSPMRFTVAYGNHIFSRHNCPKFKWKIHGMEFENTVRLVRLRGNDMILGGKKVELKGMYNQAELKMMTANGVRQLLRKSQSIWAHLFTIEATELKNIDALPEEVQEVLNEFPRVFAEPKSLPPHRSHDHSIPLQRDANLINLRAGYHQIRMNVADVHKAGFRTHLGHYEFKVMPFGLTNTPATFQSLMNSVFSAYIRKFVLVFFDDILIYSASVQEHVCHLRKVLKILQKEQLFAKMSKCAFGQNKVEYLGYVITRAGVVTDPSKIEAMVNWLVPKILKGLRGFLGLTGYYRKFVRSYGMISRPLTNLLKKNAFSCSSDAEAAFQELKIAMSTVPVLALADFFKTFVIKTDACTRGIGAVLMQQGRPLAYFSKALSPKHLGLSTCDKEFLAVLSAVDRWRHYLQGAHFIIRTEHHSLKFLLEQRVTTALQQKGLTKLLGLDYEVQYKKGTENRVVDALSQKSEEEGELNALSTVERTWMKEISLSYEHKNVALQLLTELITDPYGKPNFTLVQGIIRYNHKIYVGKETELRRVIFHALHQSPLDGHSGQQGTYKRAKMIFYWPTMRVDIFR</sequence>
<protein>
    <recommendedName>
        <fullName evidence="4">Reverse transcriptase domain-containing protein</fullName>
    </recommendedName>
</protein>
<evidence type="ECO:0000256" key="3">
    <source>
        <dbReference type="SAM" id="MobiDB-lite"/>
    </source>
</evidence>
<dbReference type="AlphaFoldDB" id="A0A2G2X8F2"/>
<dbReference type="Gene3D" id="3.30.70.270">
    <property type="match status" value="2"/>
</dbReference>
<dbReference type="CDD" id="cd01647">
    <property type="entry name" value="RT_LTR"/>
    <property type="match status" value="1"/>
</dbReference>
<dbReference type="CDD" id="cd09274">
    <property type="entry name" value="RNase_HI_RT_Ty3"/>
    <property type="match status" value="1"/>
</dbReference>
<evidence type="ECO:0000256" key="1">
    <source>
        <dbReference type="ARBA" id="ARBA00007240"/>
    </source>
</evidence>
<comment type="caution">
    <text evidence="5">The sequence shown here is derived from an EMBL/GenBank/DDBJ whole genome shotgun (WGS) entry which is preliminary data.</text>
</comment>
<dbReference type="InterPro" id="IPR043128">
    <property type="entry name" value="Rev_trsase/Diguanyl_cyclase"/>
</dbReference>
<dbReference type="Pfam" id="PF00078">
    <property type="entry name" value="RVT_1"/>
    <property type="match status" value="1"/>
</dbReference>
<dbReference type="SUPFAM" id="SSF51445">
    <property type="entry name" value="(Trans)glycosidases"/>
    <property type="match status" value="1"/>
</dbReference>
<dbReference type="PANTHER" id="PTHR31268:SF10">
    <property type="entry name" value="GALACTINOL--SUCROSE GALACTOSYLTRANSFERASE"/>
    <property type="match status" value="1"/>
</dbReference>
<dbReference type="Pfam" id="PF08284">
    <property type="entry name" value="RVP_2"/>
    <property type="match status" value="1"/>
</dbReference>
<dbReference type="CDD" id="cd00303">
    <property type="entry name" value="retropepsin_like"/>
    <property type="match status" value="1"/>
</dbReference>
<dbReference type="InterPro" id="IPR017853">
    <property type="entry name" value="GH"/>
</dbReference>
<evidence type="ECO:0000256" key="2">
    <source>
        <dbReference type="ARBA" id="ARBA00023277"/>
    </source>
</evidence>
<gene>
    <name evidence="5" type="ORF">CQW23_08238</name>
</gene>
<dbReference type="InterPro" id="IPR041577">
    <property type="entry name" value="RT_RNaseH_2"/>
</dbReference>
<evidence type="ECO:0000313" key="5">
    <source>
        <dbReference type="EMBL" id="PHT53776.1"/>
    </source>
</evidence>
<dbReference type="EMBL" id="MLFT02000003">
    <property type="protein sequence ID" value="PHT53776.1"/>
    <property type="molecule type" value="Genomic_DNA"/>
</dbReference>
<comment type="similarity">
    <text evidence="1">Belongs to the glycosyl hydrolases 36 family.</text>
</comment>
<keyword evidence="2" id="KW-0119">Carbohydrate metabolism</keyword>
<dbReference type="PANTHER" id="PTHR31268">
    <property type="match status" value="1"/>
</dbReference>
<reference evidence="6" key="2">
    <citation type="journal article" date="2017" name="J. Anim. Genet.">
        <title>Multiple reference genome sequences of hot pepper reveal the massive evolution of plant disease resistance genes by retroduplication.</title>
        <authorList>
            <person name="Kim S."/>
            <person name="Park J."/>
            <person name="Yeom S.-I."/>
            <person name="Kim Y.-M."/>
            <person name="Seo E."/>
            <person name="Kim K.-T."/>
            <person name="Kim M.-S."/>
            <person name="Lee J.M."/>
            <person name="Cheong K."/>
            <person name="Shin H.-S."/>
            <person name="Kim S.-B."/>
            <person name="Han K."/>
            <person name="Lee J."/>
            <person name="Park M."/>
            <person name="Lee H.-A."/>
            <person name="Lee H.-Y."/>
            <person name="Lee Y."/>
            <person name="Oh S."/>
            <person name="Lee J.H."/>
            <person name="Choi E."/>
            <person name="Choi E."/>
            <person name="Lee S.E."/>
            <person name="Jeon J."/>
            <person name="Kim H."/>
            <person name="Choi G."/>
            <person name="Song H."/>
            <person name="Lee J."/>
            <person name="Lee S.-C."/>
            <person name="Kwon J.-K."/>
            <person name="Lee H.-Y."/>
            <person name="Koo N."/>
            <person name="Hong Y."/>
            <person name="Kim R.W."/>
            <person name="Kang W.-H."/>
            <person name="Huh J.H."/>
            <person name="Kang B.-C."/>
            <person name="Yang T.-J."/>
            <person name="Lee Y.-H."/>
            <person name="Bennetzen J.L."/>
            <person name="Choi D."/>
        </authorList>
    </citation>
    <scope>NUCLEOTIDE SEQUENCE [LARGE SCALE GENOMIC DNA]</scope>
    <source>
        <strain evidence="6">cv. PBC81</strain>
    </source>
</reference>
<dbReference type="STRING" id="33114.A0A2G2X8F2"/>
<organism evidence="5 6">
    <name type="scientific">Capsicum baccatum</name>
    <name type="common">Peruvian pepper</name>
    <dbReference type="NCBI Taxonomy" id="33114"/>
    <lineage>
        <taxon>Eukaryota</taxon>
        <taxon>Viridiplantae</taxon>
        <taxon>Streptophyta</taxon>
        <taxon>Embryophyta</taxon>
        <taxon>Tracheophyta</taxon>
        <taxon>Spermatophyta</taxon>
        <taxon>Magnoliopsida</taxon>
        <taxon>eudicotyledons</taxon>
        <taxon>Gunneridae</taxon>
        <taxon>Pentapetalae</taxon>
        <taxon>asterids</taxon>
        <taxon>lamiids</taxon>
        <taxon>Solanales</taxon>
        <taxon>Solanaceae</taxon>
        <taxon>Solanoideae</taxon>
        <taxon>Capsiceae</taxon>
        <taxon>Capsicum</taxon>
    </lineage>
</organism>
<reference evidence="5 6" key="1">
    <citation type="journal article" date="2017" name="Genome Biol.">
        <title>New reference genome sequences of hot pepper reveal the massive evolution of plant disease-resistance genes by retroduplication.</title>
        <authorList>
            <person name="Kim S."/>
            <person name="Park J."/>
            <person name="Yeom S.I."/>
            <person name="Kim Y.M."/>
            <person name="Seo E."/>
            <person name="Kim K.T."/>
            <person name="Kim M.S."/>
            <person name="Lee J.M."/>
            <person name="Cheong K."/>
            <person name="Shin H.S."/>
            <person name="Kim S.B."/>
            <person name="Han K."/>
            <person name="Lee J."/>
            <person name="Park M."/>
            <person name="Lee H.A."/>
            <person name="Lee H.Y."/>
            <person name="Lee Y."/>
            <person name="Oh S."/>
            <person name="Lee J.H."/>
            <person name="Choi E."/>
            <person name="Choi E."/>
            <person name="Lee S.E."/>
            <person name="Jeon J."/>
            <person name="Kim H."/>
            <person name="Choi G."/>
            <person name="Song H."/>
            <person name="Lee J."/>
            <person name="Lee S.C."/>
            <person name="Kwon J.K."/>
            <person name="Lee H.Y."/>
            <person name="Koo N."/>
            <person name="Hong Y."/>
            <person name="Kim R.W."/>
            <person name="Kang W.H."/>
            <person name="Huh J.H."/>
            <person name="Kang B.C."/>
            <person name="Yang T.J."/>
            <person name="Lee Y.H."/>
            <person name="Bennetzen J.L."/>
            <person name="Choi D."/>
        </authorList>
    </citation>
    <scope>NUCLEOTIDE SEQUENCE [LARGE SCALE GENOMIC DNA]</scope>
    <source>
        <strain evidence="6">cv. PBC81</strain>
    </source>
</reference>
<dbReference type="Gene3D" id="1.10.340.70">
    <property type="match status" value="1"/>
</dbReference>
<dbReference type="FunFam" id="3.30.70.270:FF:000003">
    <property type="entry name" value="Transposon Ty3-G Gag-Pol polyprotein"/>
    <property type="match status" value="1"/>
</dbReference>
<accession>A0A2G2X8F2</accession>
<dbReference type="InterPro" id="IPR000477">
    <property type="entry name" value="RT_dom"/>
</dbReference>
<feature type="domain" description="Reverse transcriptase" evidence="4">
    <location>
        <begin position="713"/>
        <end position="911"/>
    </location>
</feature>
<keyword evidence="6" id="KW-1185">Reference proteome</keyword>
<dbReference type="OrthoDB" id="1719340at2759"/>
<evidence type="ECO:0000313" key="6">
    <source>
        <dbReference type="Proteomes" id="UP000224567"/>
    </source>
</evidence>
<dbReference type="InterPro" id="IPR043502">
    <property type="entry name" value="DNA/RNA_pol_sf"/>
</dbReference>
<dbReference type="SUPFAM" id="SSF56672">
    <property type="entry name" value="DNA/RNA polymerases"/>
    <property type="match status" value="1"/>
</dbReference>
<dbReference type="InterPro" id="IPR041588">
    <property type="entry name" value="Integrase_H2C2"/>
</dbReference>
<evidence type="ECO:0000259" key="4">
    <source>
        <dbReference type="PROSITE" id="PS50878"/>
    </source>
</evidence>
<dbReference type="Proteomes" id="UP000224567">
    <property type="component" value="Unassembled WGS sequence"/>
</dbReference>
<dbReference type="Pfam" id="PF17919">
    <property type="entry name" value="RT_RNaseH_2"/>
    <property type="match status" value="1"/>
</dbReference>
<dbReference type="Pfam" id="PF05691">
    <property type="entry name" value="Raffinose_syn"/>
    <property type="match status" value="1"/>
</dbReference>
<dbReference type="Pfam" id="PF17921">
    <property type="entry name" value="Integrase_H2C2"/>
    <property type="match status" value="1"/>
</dbReference>
<feature type="region of interest" description="Disordered" evidence="3">
    <location>
        <begin position="565"/>
        <end position="587"/>
    </location>
</feature>
<dbReference type="FunFam" id="3.30.70.270:FF:000020">
    <property type="entry name" value="Transposon Tf2-6 polyprotein-like Protein"/>
    <property type="match status" value="1"/>
</dbReference>
<name>A0A2G2X8F2_CAPBA</name>